<evidence type="ECO:0008006" key="2">
    <source>
        <dbReference type="Google" id="ProtNLM"/>
    </source>
</evidence>
<protein>
    <recommendedName>
        <fullName evidence="2">Peptidase S1 domain-containing protein</fullName>
    </recommendedName>
</protein>
<reference evidence="1" key="1">
    <citation type="journal article" date="2015" name="Nature">
        <title>Complex archaea that bridge the gap between prokaryotes and eukaryotes.</title>
        <authorList>
            <person name="Spang A."/>
            <person name="Saw J.H."/>
            <person name="Jorgensen S.L."/>
            <person name="Zaremba-Niedzwiedzka K."/>
            <person name="Martijn J."/>
            <person name="Lind A.E."/>
            <person name="van Eijk R."/>
            <person name="Schleper C."/>
            <person name="Guy L."/>
            <person name="Ettema T.J."/>
        </authorList>
    </citation>
    <scope>NUCLEOTIDE SEQUENCE</scope>
</reference>
<dbReference type="Pfam" id="PF13365">
    <property type="entry name" value="Trypsin_2"/>
    <property type="match status" value="1"/>
</dbReference>
<accession>A0A0F9BNL7</accession>
<dbReference type="AlphaFoldDB" id="A0A0F9BNL7"/>
<sequence>MKKTRILILILSLLISGGIPHVLRAEGLIEGFRKVAPAVGALYSRNIGGDLTFTCTVTAIEKEEKVTLFLTAYHCVRQDVAYLITLDGKQFYAARVWRIPHDKLDAAKYPRRYGEPETDMAFFLVDKNLPVQPIKVGDDTGIEPGTRILVVGFPLGITKINYEGIIAGRLEQAGSDRDGYLMLQSFGAPGSSGSAVIDAGDNTIVGVLVSAESARVGLPVIFATPISYRRWLINAEE</sequence>
<proteinExistence type="predicted"/>
<gene>
    <name evidence="1" type="ORF">LCGC14_2424930</name>
</gene>
<comment type="caution">
    <text evidence="1">The sequence shown here is derived from an EMBL/GenBank/DDBJ whole genome shotgun (WGS) entry which is preliminary data.</text>
</comment>
<evidence type="ECO:0000313" key="1">
    <source>
        <dbReference type="EMBL" id="KKL23484.1"/>
    </source>
</evidence>
<dbReference type="EMBL" id="LAZR01036957">
    <property type="protein sequence ID" value="KKL23484.1"/>
    <property type="molecule type" value="Genomic_DNA"/>
</dbReference>
<name>A0A0F9BNL7_9ZZZZ</name>
<dbReference type="InterPro" id="IPR009003">
    <property type="entry name" value="Peptidase_S1_PA"/>
</dbReference>
<dbReference type="Gene3D" id="2.40.10.120">
    <property type="match status" value="1"/>
</dbReference>
<dbReference type="SUPFAM" id="SSF50494">
    <property type="entry name" value="Trypsin-like serine proteases"/>
    <property type="match status" value="1"/>
</dbReference>
<organism evidence="1">
    <name type="scientific">marine sediment metagenome</name>
    <dbReference type="NCBI Taxonomy" id="412755"/>
    <lineage>
        <taxon>unclassified sequences</taxon>
        <taxon>metagenomes</taxon>
        <taxon>ecological metagenomes</taxon>
    </lineage>
</organism>